<dbReference type="Pfam" id="PF20178">
    <property type="entry name" value="ToxA_N"/>
    <property type="match status" value="2"/>
</dbReference>
<dbReference type="Gene3D" id="3.40.50.11550">
    <property type="match status" value="2"/>
</dbReference>
<dbReference type="RefSeq" id="WP_071485637.1">
    <property type="nucleotide sequence ID" value="NZ_FNTS01000002.1"/>
</dbReference>
<reference evidence="2 4" key="1">
    <citation type="submission" date="2016-08" db="EMBL/GenBank/DDBJ databases">
        <title>Draft genome sequence of Pseudomonas costantinii LMG 22119, type strain isolated from cultivated mushroom (Agaricus bisporus) sporophores.</title>
        <authorList>
            <person name="Tambong J.T."/>
        </authorList>
    </citation>
    <scope>NUCLEOTIDE SEQUENCE [LARGE SCALE GENOMIC DNA]</scope>
    <source>
        <strain evidence="2 4">LMG 22119</strain>
    </source>
</reference>
<dbReference type="EMBL" id="MDDR01000036">
    <property type="protein sequence ID" value="OIN49769.1"/>
    <property type="molecule type" value="Genomic_DNA"/>
</dbReference>
<feature type="domain" description="Dermonecrotic toxin N-terminal" evidence="1">
    <location>
        <begin position="704"/>
        <end position="916"/>
    </location>
</feature>
<accession>A0A1S2UTY4</accession>
<proteinExistence type="predicted"/>
<dbReference type="EMBL" id="FNTS01000002">
    <property type="protein sequence ID" value="SED78432.1"/>
    <property type="molecule type" value="Genomic_DNA"/>
</dbReference>
<organism evidence="2 4">
    <name type="scientific">Pseudomonas costantinii</name>
    <dbReference type="NCBI Taxonomy" id="168469"/>
    <lineage>
        <taxon>Bacteria</taxon>
        <taxon>Pseudomonadati</taxon>
        <taxon>Pseudomonadota</taxon>
        <taxon>Gammaproteobacteria</taxon>
        <taxon>Pseudomonadales</taxon>
        <taxon>Pseudomonadaceae</taxon>
        <taxon>Pseudomonas</taxon>
    </lineage>
</organism>
<comment type="caution">
    <text evidence="2">The sequence shown here is derived from an EMBL/GenBank/DDBJ whole genome shotgun (WGS) entry which is preliminary data.</text>
</comment>
<evidence type="ECO:0000313" key="2">
    <source>
        <dbReference type="EMBL" id="OIN49769.1"/>
    </source>
</evidence>
<evidence type="ECO:0000313" key="4">
    <source>
        <dbReference type="Proteomes" id="UP000181661"/>
    </source>
</evidence>
<evidence type="ECO:0000259" key="1">
    <source>
        <dbReference type="Pfam" id="PF20178"/>
    </source>
</evidence>
<reference evidence="3 5" key="2">
    <citation type="submission" date="2016-10" db="EMBL/GenBank/DDBJ databases">
        <authorList>
            <person name="Varghese N."/>
            <person name="Submissions S."/>
        </authorList>
    </citation>
    <scope>NUCLEOTIDE SEQUENCE [LARGE SCALE GENOMIC DNA]</scope>
    <source>
        <strain evidence="3 5">BS2773</strain>
    </source>
</reference>
<dbReference type="SUPFAM" id="SSF159501">
    <property type="entry name" value="EreA/ChaN-like"/>
    <property type="match status" value="2"/>
</dbReference>
<evidence type="ECO:0000313" key="5">
    <source>
        <dbReference type="Proteomes" id="UP000182179"/>
    </source>
</evidence>
<sequence length="1908" mass="212398">MSTPNNPPAAPTFQTIQTHLLEIDPTLRSRTRRPIALPEALLALEKLNATLKKANLDLFSQSRALYQDLAQADLTTDQGKRRLAQQVANLNKQLQALDETSTIDGQGRKSFMTFTAGSTAAEQEARLNADDYLLAPSDLRMIEECTLGPTLRPGMYALTFTYQEQTIEFAGAFVLTRQSSPVVSDLTSTLDTGPVLFFTPSRGLEAFPSLRDLEQGLWAALKSPAGHAEITRHLPVRYQALDTIGIWPLQLQPIESEPLFEHTWNAILDKRRQDIDLALSLTHNPTHDTAILMMALDKALSDALPDLTQRLDFRAQRLLELGLYNSLPDWYRNAAPTQQSALAQQIRAYNQARDAFVDLFGAAATPQSLAHFSLVEQLADELDIHDLDPGQLLVTTRRTVPNVGTYEQRQSLVELSLRGLHTGDELPGSTFEKQTRLTYAGAALTAAHTALTPVGVRMLVENLQPRLDFAKLQIAMKAKPEIRSAAHTMLDQRLVTLAQISKLQGSLSPADHQLFEHLRETPQPHLRAHTVALHGAQLKDLWMLRENDAQGEAKRILLCTPESPRAQSFITFANVRECQTHILAWAVDKSPVKGRSMHDYLMSQAPLRFQPKMELFLTSLTFKPDAGEHLEVTFGTPCNYTQCLDAMVGHLLDGQLVDDYEHGTPSWYRSASSADRTRMTTLSADAAGALDTYNARPDAEANFPSFEAFLHDKAKLSLNALLSRPKNDIDPDSVFAYSPKPLLGGAPQPLSYTQLYRDGYEDGIGFLNEKFAASATFRGPPDVDLSRLTAQNVARSVTGIWIGQRYTDEVRKNLQSVDSPGYAARRDATLKITQLQMKSAALESRLQGDIASADLAWLERAIDSLPDTAVASRNTYQVHRLSIEGEWVIGCYLFRHADNPVLLYTPNAPDGIGVREAKLFNYLIKKDNGFLAYLTNRMPLQSQARVNQWLLSAQKGLPEDINRTTPSPARHDSITHAMPLTDLHHDLYNMSLQRKIDDVHGSTVNRTQMITGILWTCVEWVTAIATIPFPALSLSLGGLLAFKDAMLALDAYHQGDKGGALQHYIGYLANLGGALLFDLRPAIAGPFYALRPVRPTLTTGKEAVNAAQLKQLQASPPDTMKPVLVDGQSFWTPQAPDALGRHLLYRQDPVSGQMQSTARLVNQNAEGRWVRSGLAGGGRDSYQTLVEEIDNTLAIYEVSANQARTFRAVLDPDFKTRLEGDWGIVEARAATVNAYDELRPLHCAYSSQVERLANDVDTFFKTPPPLPTRATLPHIAADARPADMLKILLGQNKRLIVGAPNASIASKQLLIENMQELANLGLKRLYIENLPADLFRNKLKIINREATGNLTAALQRVEDHLARVDLAMGYTREAPFTFRNLMLQAHRHNIAIDGLDAASSYHMEHLLDLADGERFIPRSSRVRNFYSHKVIERNAQKNPDEGWIALVEQNRLGTYEQVPGLADLQNAYAVRIEGVAPGQPVGIWVDTQPVALSRGHYKLTLSTPYHARPKPGPAPVPSAAVSATHYSAFDMPQAMRKHTQQLADSHRGLDSRYSVTNEDPRKAAFDEFVRIRQRLQERAEAFFADYTSPPRASLTQLAEATSERHFIERLYQQKLGLVIGEAHSAQSSKQFLIQHMKLLKQQGVKTLYVEHLLTDLHQHELDILHDSLKMPSYLKAYLKQQDHGHMLNYQGPNTYTNVVKTANKYGIRVRALDCTASYHTKGARGATPRHTLFSYFANEVIKADQIAFGPHKWVAFMGSAHTDINLLVPGIAQLQDAVSLHVRDAAAGTTRALTRGGWVVDEFSTQALRSDFTLEIGVAGRPTLRPPAPPSRTRLHTKGFFLIERPSASETNLVHRSNSGEIVVTPIQIDDKGQFFIERWEKIRDKRFLYQSQLIEALKLEIHLIPAP</sequence>
<dbReference type="Proteomes" id="UP000182179">
    <property type="component" value="Unassembled WGS sequence"/>
</dbReference>
<dbReference type="InterPro" id="IPR046673">
    <property type="entry name" value="ToxA_N"/>
</dbReference>
<dbReference type="CDD" id="cd14729">
    <property type="entry name" value="RtxA-like"/>
    <property type="match status" value="2"/>
</dbReference>
<feature type="domain" description="Dermonecrotic toxin N-terminal" evidence="1">
    <location>
        <begin position="366"/>
        <end position="584"/>
    </location>
</feature>
<keyword evidence="5" id="KW-1185">Reference proteome</keyword>
<evidence type="ECO:0000313" key="3">
    <source>
        <dbReference type="EMBL" id="SED78432.1"/>
    </source>
</evidence>
<dbReference type="Proteomes" id="UP000181661">
    <property type="component" value="Unassembled WGS sequence"/>
</dbReference>
<name>A0A1S2UTY4_9PSED</name>
<protein>
    <submittedName>
        <fullName evidence="3">C-terminal region of Pasteurella multocida toxin residues 569-1285</fullName>
    </submittedName>
</protein>
<gene>
    <name evidence="2" type="ORF">BFL40_20435</name>
    <name evidence="3" type="ORF">SAMN04515675_2468</name>
</gene>